<evidence type="ECO:0000313" key="3">
    <source>
        <dbReference type="Proteomes" id="UP000194606"/>
    </source>
</evidence>
<gene>
    <name evidence="2" type="ORF">BZZ03_00290</name>
</gene>
<dbReference type="Pfam" id="PF02342">
    <property type="entry name" value="TerD"/>
    <property type="match status" value="1"/>
</dbReference>
<dbReference type="RefSeq" id="WP_086581918.1">
    <property type="nucleotide sequence ID" value="NZ_MUIZ01000001.1"/>
</dbReference>
<dbReference type="Proteomes" id="UP000194606">
    <property type="component" value="Unassembled WGS sequence"/>
</dbReference>
<dbReference type="PANTHER" id="PTHR32097">
    <property type="entry name" value="CAMP-BINDING PROTEIN 1-RELATED"/>
    <property type="match status" value="1"/>
</dbReference>
<sequence length="191" mass="21328">MVIRLEKGMGINLNKQGETLTKVRLGMGWDPSRSSAAFDLDASAFMLGSNGKATREEDFVFYNNLSDASGALEHSVDDRTGGSSLDGDDEYIIVDLSKVQEKYEKIIFVVTIDEYESRRQNFGMVDNAYVRLINEQNGSEIARFDLTEDMSTATALTFCELKRESGDWSFNIIGQGENVNLNAFLMRYGLA</sequence>
<organism evidence="2 3">
    <name type="scientific">Lactococcus petauri</name>
    <dbReference type="NCBI Taxonomy" id="1940789"/>
    <lineage>
        <taxon>Bacteria</taxon>
        <taxon>Bacillati</taxon>
        <taxon>Bacillota</taxon>
        <taxon>Bacilli</taxon>
        <taxon>Lactobacillales</taxon>
        <taxon>Streptococcaceae</taxon>
        <taxon>Lactococcus</taxon>
    </lineage>
</organism>
<proteinExistence type="predicted"/>
<dbReference type="InterPro" id="IPR003325">
    <property type="entry name" value="TerD"/>
</dbReference>
<name>A0A252CF88_9LACT</name>
<protein>
    <submittedName>
        <fullName evidence="2">Chemical-damaging agent resistance protein C</fullName>
    </submittedName>
</protein>
<accession>A0A252CF88</accession>
<evidence type="ECO:0000259" key="1">
    <source>
        <dbReference type="Pfam" id="PF02342"/>
    </source>
</evidence>
<evidence type="ECO:0000313" key="2">
    <source>
        <dbReference type="EMBL" id="OUK05193.1"/>
    </source>
</evidence>
<dbReference type="EMBL" id="MUIZ01000001">
    <property type="protein sequence ID" value="OUK05193.1"/>
    <property type="molecule type" value="Genomic_DNA"/>
</dbReference>
<feature type="domain" description="TerD" evidence="1">
    <location>
        <begin position="1"/>
        <end position="188"/>
    </location>
</feature>
<dbReference type="CDD" id="cd06974">
    <property type="entry name" value="TerD_like"/>
    <property type="match status" value="1"/>
</dbReference>
<dbReference type="Gene3D" id="2.60.60.30">
    <property type="entry name" value="sav2460 like domains"/>
    <property type="match status" value="1"/>
</dbReference>
<reference evidence="2 3" key="1">
    <citation type="submission" date="2017-02" db="EMBL/GenBank/DDBJ databases">
        <authorList>
            <person name="Peterson S.W."/>
        </authorList>
    </citation>
    <scope>NUCLEOTIDE SEQUENCE [LARGE SCALE GENOMIC DNA]</scope>
    <source>
        <strain evidence="2">159469</strain>
    </source>
</reference>
<dbReference type="AlphaFoldDB" id="A0A252CF88"/>
<dbReference type="InterPro" id="IPR051324">
    <property type="entry name" value="Stress/Tellurium_Resist"/>
</dbReference>
<dbReference type="PANTHER" id="PTHR32097:SF17">
    <property type="entry name" value="CAMP-BINDING PROTEIN 1-RELATED"/>
    <property type="match status" value="1"/>
</dbReference>
<comment type="caution">
    <text evidence="2">The sequence shown here is derived from an EMBL/GenBank/DDBJ whole genome shotgun (WGS) entry which is preliminary data.</text>
</comment>